<evidence type="ECO:0000313" key="2">
    <source>
        <dbReference type="EMBL" id="KAK4403235.1"/>
    </source>
</evidence>
<evidence type="ECO:0008006" key="4">
    <source>
        <dbReference type="Google" id="ProtNLM"/>
    </source>
</evidence>
<reference evidence="2" key="1">
    <citation type="submission" date="2020-06" db="EMBL/GenBank/DDBJ databases">
        <authorList>
            <person name="Li T."/>
            <person name="Hu X."/>
            <person name="Zhang T."/>
            <person name="Song X."/>
            <person name="Zhang H."/>
            <person name="Dai N."/>
            <person name="Sheng W."/>
            <person name="Hou X."/>
            <person name="Wei L."/>
        </authorList>
    </citation>
    <scope>NUCLEOTIDE SEQUENCE</scope>
    <source>
        <strain evidence="2">K16</strain>
        <tissue evidence="2">Leaf</tissue>
    </source>
</reference>
<gene>
    <name evidence="2" type="ORF">Sango_1064200</name>
</gene>
<proteinExistence type="predicted"/>
<name>A0AAE2BZL9_9LAMI</name>
<sequence>MNIIEIQVTLEASEIEAQDIQESSDKEEIVTPIFNRFQSPEDSDSLLGLDPELQVIPNSTDSTPGNYMHDQGKAAGKGKKNKGNSATRTLPKRHIRLSLNKVPWIIGGDFNTMLHKHENRRGTITSLGYIEDINDMVLDSGLTDAGFEGKSFTWSNKKDQAKVVANEVEKQFHRPSEANLINLNKQNATLVNALNLESEFWRQKATANGLKQEKEHQIFSFLGIDSALFRSILRDTSGTSLPHDFPFQFPQVHQNVVLNLCQPPSQEDIKEVVFSINKDSVARPDGFSSAFFQACWNIIVEDVIAAITDFFRGTPMPRSFIATSIILIPKNDSPQSWLIANNIFFAQEMTHLLDMRHSKGNLILKLDMYKAYDRVKWKFLYAILEKMGFPARFITLIKRAIEHC</sequence>
<feature type="region of interest" description="Disordered" evidence="1">
    <location>
        <begin position="57"/>
        <end position="88"/>
    </location>
</feature>
<dbReference type="InterPro" id="IPR036691">
    <property type="entry name" value="Endo/exonu/phosph_ase_sf"/>
</dbReference>
<evidence type="ECO:0000256" key="1">
    <source>
        <dbReference type="SAM" id="MobiDB-lite"/>
    </source>
</evidence>
<dbReference type="Gene3D" id="3.60.10.10">
    <property type="entry name" value="Endonuclease/exonuclease/phosphatase"/>
    <property type="match status" value="1"/>
</dbReference>
<accession>A0AAE2BZL9</accession>
<keyword evidence="3" id="KW-1185">Reference proteome</keyword>
<dbReference type="PANTHER" id="PTHR19446">
    <property type="entry name" value="REVERSE TRANSCRIPTASES"/>
    <property type="match status" value="1"/>
</dbReference>
<protein>
    <recommendedName>
        <fullName evidence="4">Reverse transcriptase domain-containing protein</fullName>
    </recommendedName>
</protein>
<dbReference type="Proteomes" id="UP001289374">
    <property type="component" value="Unassembled WGS sequence"/>
</dbReference>
<comment type="caution">
    <text evidence="2">The sequence shown here is derived from an EMBL/GenBank/DDBJ whole genome shotgun (WGS) entry which is preliminary data.</text>
</comment>
<reference evidence="2" key="2">
    <citation type="journal article" date="2024" name="Plant">
        <title>Genomic evolution and insights into agronomic trait innovations of Sesamum species.</title>
        <authorList>
            <person name="Miao H."/>
            <person name="Wang L."/>
            <person name="Qu L."/>
            <person name="Liu H."/>
            <person name="Sun Y."/>
            <person name="Le M."/>
            <person name="Wang Q."/>
            <person name="Wei S."/>
            <person name="Zheng Y."/>
            <person name="Lin W."/>
            <person name="Duan Y."/>
            <person name="Cao H."/>
            <person name="Xiong S."/>
            <person name="Wang X."/>
            <person name="Wei L."/>
            <person name="Li C."/>
            <person name="Ma Q."/>
            <person name="Ju M."/>
            <person name="Zhao R."/>
            <person name="Li G."/>
            <person name="Mu C."/>
            <person name="Tian Q."/>
            <person name="Mei H."/>
            <person name="Zhang T."/>
            <person name="Gao T."/>
            <person name="Zhang H."/>
        </authorList>
    </citation>
    <scope>NUCLEOTIDE SEQUENCE</scope>
    <source>
        <strain evidence="2">K16</strain>
    </source>
</reference>
<dbReference type="EMBL" id="JACGWL010000005">
    <property type="protein sequence ID" value="KAK4403235.1"/>
    <property type="molecule type" value="Genomic_DNA"/>
</dbReference>
<dbReference type="AlphaFoldDB" id="A0AAE2BZL9"/>
<organism evidence="2 3">
    <name type="scientific">Sesamum angolense</name>
    <dbReference type="NCBI Taxonomy" id="2727404"/>
    <lineage>
        <taxon>Eukaryota</taxon>
        <taxon>Viridiplantae</taxon>
        <taxon>Streptophyta</taxon>
        <taxon>Embryophyta</taxon>
        <taxon>Tracheophyta</taxon>
        <taxon>Spermatophyta</taxon>
        <taxon>Magnoliopsida</taxon>
        <taxon>eudicotyledons</taxon>
        <taxon>Gunneridae</taxon>
        <taxon>Pentapetalae</taxon>
        <taxon>asterids</taxon>
        <taxon>lamiids</taxon>
        <taxon>Lamiales</taxon>
        <taxon>Pedaliaceae</taxon>
        <taxon>Sesamum</taxon>
    </lineage>
</organism>
<evidence type="ECO:0000313" key="3">
    <source>
        <dbReference type="Proteomes" id="UP001289374"/>
    </source>
</evidence>
<dbReference type="SUPFAM" id="SSF56219">
    <property type="entry name" value="DNase I-like"/>
    <property type="match status" value="1"/>
</dbReference>